<reference evidence="2 3" key="1">
    <citation type="submission" date="2018-05" db="EMBL/GenBank/DDBJ databases">
        <title>Rhodobacteraceae gen. nov., sp. nov. isolated from sea water.</title>
        <authorList>
            <person name="Ren Y."/>
        </authorList>
    </citation>
    <scope>NUCLEOTIDE SEQUENCE [LARGE SCALE GENOMIC DNA]</scope>
    <source>
        <strain evidence="2 3">TG-679</strain>
    </source>
</reference>
<organism evidence="2 3">
    <name type="scientific">Meridianimarinicoccus roseus</name>
    <dbReference type="NCBI Taxonomy" id="2072018"/>
    <lineage>
        <taxon>Bacteria</taxon>
        <taxon>Pseudomonadati</taxon>
        <taxon>Pseudomonadota</taxon>
        <taxon>Alphaproteobacteria</taxon>
        <taxon>Rhodobacterales</taxon>
        <taxon>Paracoccaceae</taxon>
        <taxon>Meridianimarinicoccus</taxon>
    </lineage>
</organism>
<sequence length="223" mass="22700">MIRYISTAAMLAFSVGSAQAALLDFETGFTGSNTAITGTEFESAFGVTFSSANGLFIVDVGGPVDGFVPNDTPAVNGIFGDYFLTSDFGTVTSLVIDYTVGASAASFDVADIDGSGSNLEEFTFIARDSSGNVLETQMVDGNSPLAGDAVATRIGFSGLSALISQIEITGTTTGGTRQIGIAFDNFNTTVNSLDPSPVPVPAALPLAAAGLGLLGLVRARRKA</sequence>
<proteinExistence type="predicted"/>
<keyword evidence="1" id="KW-0732">Signal</keyword>
<evidence type="ECO:0000313" key="2">
    <source>
        <dbReference type="EMBL" id="PWR02846.1"/>
    </source>
</evidence>
<name>A0A2V2LI51_9RHOB</name>
<dbReference type="Proteomes" id="UP000245680">
    <property type="component" value="Unassembled WGS sequence"/>
</dbReference>
<dbReference type="RefSeq" id="WP_109811506.1">
    <property type="nucleotide sequence ID" value="NZ_QGKU01000032.1"/>
</dbReference>
<keyword evidence="3" id="KW-1185">Reference proteome</keyword>
<gene>
    <name evidence="2" type="ORF">DKT77_09735</name>
</gene>
<dbReference type="EMBL" id="QGKU01000032">
    <property type="protein sequence ID" value="PWR02846.1"/>
    <property type="molecule type" value="Genomic_DNA"/>
</dbReference>
<protein>
    <submittedName>
        <fullName evidence="2">Uncharacterized protein</fullName>
    </submittedName>
</protein>
<evidence type="ECO:0000256" key="1">
    <source>
        <dbReference type="SAM" id="SignalP"/>
    </source>
</evidence>
<evidence type="ECO:0000313" key="3">
    <source>
        <dbReference type="Proteomes" id="UP000245680"/>
    </source>
</evidence>
<dbReference type="AlphaFoldDB" id="A0A2V2LI51"/>
<feature type="chain" id="PRO_5015859886" evidence="1">
    <location>
        <begin position="21"/>
        <end position="223"/>
    </location>
</feature>
<dbReference type="OrthoDB" id="7862267at2"/>
<feature type="signal peptide" evidence="1">
    <location>
        <begin position="1"/>
        <end position="20"/>
    </location>
</feature>
<accession>A0A2V2LI51</accession>
<comment type="caution">
    <text evidence="2">The sequence shown here is derived from an EMBL/GenBank/DDBJ whole genome shotgun (WGS) entry which is preliminary data.</text>
</comment>